<evidence type="ECO:0000313" key="2">
    <source>
        <dbReference type="EMBL" id="MBB5844438.1"/>
    </source>
</evidence>
<keyword evidence="1" id="KW-0472">Membrane</keyword>
<dbReference type="EMBL" id="JACHMJ010000001">
    <property type="protein sequence ID" value="MBB5844438.1"/>
    <property type="molecule type" value="Genomic_DNA"/>
</dbReference>
<keyword evidence="3" id="KW-1185">Reference proteome</keyword>
<proteinExistence type="predicted"/>
<evidence type="ECO:0000313" key="3">
    <source>
        <dbReference type="Proteomes" id="UP000536685"/>
    </source>
</evidence>
<feature type="transmembrane region" description="Helical" evidence="1">
    <location>
        <begin position="80"/>
        <end position="99"/>
    </location>
</feature>
<reference evidence="2 3" key="1">
    <citation type="submission" date="2020-08" db="EMBL/GenBank/DDBJ databases">
        <title>Sequencing the genomes of 1000 actinobacteria strains.</title>
        <authorList>
            <person name="Klenk H.-P."/>
        </authorList>
    </citation>
    <scope>NUCLEOTIDE SEQUENCE [LARGE SCALE GENOMIC DNA]</scope>
    <source>
        <strain evidence="2 3">DSM 105784</strain>
    </source>
</reference>
<dbReference type="AlphaFoldDB" id="A0A841AQ72"/>
<sequence>MNPGEERTLQQRDPLGALVGRPTSYLAAIGVPLFAAFTTWNNRDDIESVPLALLSLVLIGVGAVVLVLQSGPLRAPLTARTHAVIVISALAAMVASSVAMGSHDAYVRDDWGAPAVGLYILSLAPYRPAKEIATSGVLSAIFVGFVVVVHADGFALPLPPIAFVIVAMTPVLAASLGAAAFADVLVRSLDRWQVRARRAFTSLADERGESIARSVQQDRVTILNQEVVPFFSELLEGATVTEETRERAREISNAIRAVIVAEAERTWLDGVVEGLARFAPGGTGALHATVRDRHRLAEHMSADERTAVRALIVALHGDRSFQPEEMTVSLAQDGARCDVAIQAVLEADDGAQRSDIAPFLAVMRVIFSDLQVEHDPPALTLRFSYDQR</sequence>
<protein>
    <submittedName>
        <fullName evidence="2">Multisubunit Na+/H+ antiporter MnhG subunit</fullName>
    </submittedName>
</protein>
<dbReference type="RefSeq" id="WP_184238565.1">
    <property type="nucleotide sequence ID" value="NZ_JACHMJ010000001.1"/>
</dbReference>
<feature type="transmembrane region" description="Helical" evidence="1">
    <location>
        <begin position="15"/>
        <end position="37"/>
    </location>
</feature>
<feature type="transmembrane region" description="Helical" evidence="1">
    <location>
        <begin position="136"/>
        <end position="155"/>
    </location>
</feature>
<accession>A0A841AQ72</accession>
<evidence type="ECO:0000256" key="1">
    <source>
        <dbReference type="SAM" id="Phobius"/>
    </source>
</evidence>
<feature type="transmembrane region" description="Helical" evidence="1">
    <location>
        <begin position="161"/>
        <end position="186"/>
    </location>
</feature>
<keyword evidence="1" id="KW-1133">Transmembrane helix</keyword>
<feature type="transmembrane region" description="Helical" evidence="1">
    <location>
        <begin position="49"/>
        <end position="68"/>
    </location>
</feature>
<name>A0A841AQ72_9MICO</name>
<dbReference type="Proteomes" id="UP000536685">
    <property type="component" value="Unassembled WGS sequence"/>
</dbReference>
<gene>
    <name evidence="2" type="ORF">HD599_002761</name>
</gene>
<keyword evidence="1" id="KW-0812">Transmembrane</keyword>
<comment type="caution">
    <text evidence="2">The sequence shown here is derived from an EMBL/GenBank/DDBJ whole genome shotgun (WGS) entry which is preliminary data.</text>
</comment>
<organism evidence="2 3">
    <name type="scientific">Conyzicola lurida</name>
    <dbReference type="NCBI Taxonomy" id="1172621"/>
    <lineage>
        <taxon>Bacteria</taxon>
        <taxon>Bacillati</taxon>
        <taxon>Actinomycetota</taxon>
        <taxon>Actinomycetes</taxon>
        <taxon>Micrococcales</taxon>
        <taxon>Microbacteriaceae</taxon>
        <taxon>Conyzicola</taxon>
    </lineage>
</organism>